<dbReference type="InterPro" id="IPR009056">
    <property type="entry name" value="Cyt_c-like_dom"/>
</dbReference>
<dbReference type="Pfam" id="PF03150">
    <property type="entry name" value="CCP_MauG"/>
    <property type="match status" value="1"/>
</dbReference>
<name>A0A444WIX4_9FLAO</name>
<keyword evidence="2 7" id="KW-0349">Heme</keyword>
<dbReference type="InterPro" id="IPR004852">
    <property type="entry name" value="Di-haem_cyt_c_peroxidsae"/>
</dbReference>
<keyword evidence="4" id="KW-0732">Signal</keyword>
<evidence type="ECO:0000256" key="2">
    <source>
        <dbReference type="ARBA" id="ARBA00022617"/>
    </source>
</evidence>
<dbReference type="EMBL" id="JUIW01000001">
    <property type="protein sequence ID" value="RYJ45823.1"/>
    <property type="molecule type" value="Genomic_DNA"/>
</dbReference>
<evidence type="ECO:0000256" key="3">
    <source>
        <dbReference type="ARBA" id="ARBA00022723"/>
    </source>
</evidence>
<proteinExistence type="predicted"/>
<protein>
    <submittedName>
        <fullName evidence="9">Cytochrome c peroxidase</fullName>
    </submittedName>
</protein>
<comment type="caution">
    <text evidence="9">The sequence shown here is derived from an EMBL/GenBank/DDBJ whole genome shotgun (WGS) entry which is preliminary data.</text>
</comment>
<dbReference type="Gene3D" id="1.10.760.10">
    <property type="entry name" value="Cytochrome c-like domain"/>
    <property type="match status" value="2"/>
</dbReference>
<dbReference type="GO" id="GO:0004130">
    <property type="term" value="F:cytochrome-c peroxidase activity"/>
    <property type="evidence" value="ECO:0007669"/>
    <property type="project" value="TreeGrafter"/>
</dbReference>
<dbReference type="GO" id="GO:0020037">
    <property type="term" value="F:heme binding"/>
    <property type="evidence" value="ECO:0007669"/>
    <property type="project" value="InterPro"/>
</dbReference>
<evidence type="ECO:0000256" key="6">
    <source>
        <dbReference type="ARBA" id="ARBA00023004"/>
    </source>
</evidence>
<evidence type="ECO:0000256" key="1">
    <source>
        <dbReference type="ARBA" id="ARBA00004196"/>
    </source>
</evidence>
<evidence type="ECO:0000313" key="10">
    <source>
        <dbReference type="Proteomes" id="UP000289775"/>
    </source>
</evidence>
<reference evidence="9 10" key="1">
    <citation type="submission" date="2014-12" db="EMBL/GenBank/DDBJ databases">
        <title>Genome sequence of Flavobacterium beibuense RSKm HC5.</title>
        <authorList>
            <person name="Kim J.F."/>
            <person name="Song J.Y."/>
            <person name="Kwak M.-J."/>
            <person name="Lee S.-W."/>
        </authorList>
    </citation>
    <scope>NUCLEOTIDE SEQUENCE [LARGE SCALE GENOMIC DNA]</scope>
    <source>
        <strain evidence="9 10">RSKm HC5</strain>
    </source>
</reference>
<evidence type="ECO:0000256" key="4">
    <source>
        <dbReference type="ARBA" id="ARBA00022729"/>
    </source>
</evidence>
<dbReference type="GO" id="GO:0030313">
    <property type="term" value="C:cell envelope"/>
    <property type="evidence" value="ECO:0007669"/>
    <property type="project" value="UniProtKB-SubCell"/>
</dbReference>
<dbReference type="Gene3D" id="1.20.1420.20">
    <property type="entry name" value="M75 peptidase, HXXE motif"/>
    <property type="match status" value="1"/>
</dbReference>
<feature type="domain" description="Cytochrome c" evidence="8">
    <location>
        <begin position="308"/>
        <end position="442"/>
    </location>
</feature>
<evidence type="ECO:0000313" key="9">
    <source>
        <dbReference type="EMBL" id="RYJ45823.1"/>
    </source>
</evidence>
<dbReference type="RefSeq" id="WP_129749583.1">
    <property type="nucleotide sequence ID" value="NZ_JUIW01000001.1"/>
</dbReference>
<dbReference type="AlphaFoldDB" id="A0A444WIX4"/>
<evidence type="ECO:0000259" key="8">
    <source>
        <dbReference type="PROSITE" id="PS51007"/>
    </source>
</evidence>
<evidence type="ECO:0000256" key="5">
    <source>
        <dbReference type="ARBA" id="ARBA00023002"/>
    </source>
</evidence>
<dbReference type="InterPro" id="IPR051395">
    <property type="entry name" value="Cytochrome_c_Peroxidase/MauG"/>
</dbReference>
<keyword evidence="9" id="KW-0575">Peroxidase</keyword>
<dbReference type="Proteomes" id="UP000289775">
    <property type="component" value="Unassembled WGS sequence"/>
</dbReference>
<dbReference type="InterPro" id="IPR036909">
    <property type="entry name" value="Cyt_c-like_dom_sf"/>
</dbReference>
<feature type="domain" description="Cytochrome c" evidence="8">
    <location>
        <begin position="461"/>
        <end position="607"/>
    </location>
</feature>
<dbReference type="SUPFAM" id="SSF46626">
    <property type="entry name" value="Cytochrome c"/>
    <property type="match status" value="2"/>
</dbReference>
<dbReference type="InterPro" id="IPR038352">
    <property type="entry name" value="Imelysin_sf"/>
</dbReference>
<dbReference type="PANTHER" id="PTHR30600:SF10">
    <property type="entry name" value="BLL6722 PROTEIN"/>
    <property type="match status" value="1"/>
</dbReference>
<evidence type="ECO:0000256" key="7">
    <source>
        <dbReference type="PROSITE-ProRule" id="PRU00433"/>
    </source>
</evidence>
<keyword evidence="5" id="KW-0560">Oxidoreductase</keyword>
<dbReference type="GO" id="GO:0046872">
    <property type="term" value="F:metal ion binding"/>
    <property type="evidence" value="ECO:0007669"/>
    <property type="project" value="UniProtKB-KW"/>
</dbReference>
<dbReference type="PANTHER" id="PTHR30600">
    <property type="entry name" value="CYTOCHROME C PEROXIDASE-RELATED"/>
    <property type="match status" value="1"/>
</dbReference>
<dbReference type="OrthoDB" id="9805202at2"/>
<keyword evidence="10" id="KW-1185">Reference proteome</keyword>
<accession>A0A444WIX4</accession>
<dbReference type="PROSITE" id="PS51007">
    <property type="entry name" value="CYTC"/>
    <property type="match status" value="2"/>
</dbReference>
<gene>
    <name evidence="9" type="ORF">NU09_0415</name>
</gene>
<sequence length="614" mass="68774">MSAYYKKTVLALVIAFFALVFISFKGKTSSTPPKVITNYFSDFSNALELLDNTANSYRQGKVSLDSLQHTLKDTRLSYKKVEFFLAFYYAEYVNSHINGAPLMQIEKEGTRPKVVSPEGLQVLDELVFSDEADKEKSRIAAVAKNVKSKYGVLYNSLSSQEFKNQYNLTAMRLQLVRIFSMGVTGFDTPGSLNGIEESRASFEGMLAFFTENNNQGNTADKNKVIELFKGGLAYLNSSISFEDFDRLTFLKIYIDPLYKKLGEIQGNGIPEYLKQTSGWNPESTSIFAADFLNPYYFTELNKEDDSEALRNLGKSLFYDPVLSSDGSLSCASCHNPEKGFTDGVPKSLSSVQGKTVLRNAPTLLNAVYADRYFYDLRAFSLEQQAEHVIFNHDEFNTAYSDILKKLENDNKYADLFKKVFGKNAVNRENFSKALVSYVLSLKSFDSPFDKYVRGELADISAEVKRGFNLFTGKANCATCHFAPTFSGLVPPFYNENESEILGVLVTPDNKSPQLDSDLGRINNQVLTEYAWIYERSFKTTTIRNVQLTPPYFHNGAYSTLEEVIDFYDNGGGEGLGLSVTNQTLGSDALGLTEQEKKDLIAFLKSLTDISAIEK</sequence>
<organism evidence="9 10">
    <name type="scientific">Flavobacterium beibuense</name>
    <dbReference type="NCBI Taxonomy" id="657326"/>
    <lineage>
        <taxon>Bacteria</taxon>
        <taxon>Pseudomonadati</taxon>
        <taxon>Bacteroidota</taxon>
        <taxon>Flavobacteriia</taxon>
        <taxon>Flavobacteriales</taxon>
        <taxon>Flavobacteriaceae</taxon>
        <taxon>Flavobacterium</taxon>
    </lineage>
</organism>
<dbReference type="GO" id="GO:0009055">
    <property type="term" value="F:electron transfer activity"/>
    <property type="evidence" value="ECO:0007669"/>
    <property type="project" value="InterPro"/>
</dbReference>
<comment type="subcellular location">
    <subcellularLocation>
        <location evidence="1">Cell envelope</location>
    </subcellularLocation>
</comment>
<keyword evidence="6 7" id="KW-0408">Iron</keyword>
<keyword evidence="3 7" id="KW-0479">Metal-binding</keyword>